<comment type="cofactor">
    <cofactor evidence="12">
        <name>Mg(2+)</name>
        <dbReference type="ChEBI" id="CHEBI:18420"/>
    </cofactor>
    <text evidence="12">Requires a divalent cation, most likely magnesium in vivo, as an electrophilic catalyst to aid phosphoryl group transfer. It is the chelate of the metal and the nucleotide that is the actual substrate.</text>
</comment>
<keyword evidence="9 12" id="KW-0460">Magnesium</keyword>
<evidence type="ECO:0000256" key="10">
    <source>
        <dbReference type="ARBA" id="ARBA00022958"/>
    </source>
</evidence>
<dbReference type="Pfam" id="PF00294">
    <property type="entry name" value="PfkB"/>
    <property type="match status" value="1"/>
</dbReference>
<gene>
    <name evidence="12" type="primary">rbsK</name>
    <name evidence="14" type="ORF">DFR60_11693</name>
</gene>
<keyword evidence="11 12" id="KW-0119">Carbohydrate metabolism</keyword>
<comment type="caution">
    <text evidence="14">The sequence shown here is derived from an EMBL/GenBank/DDBJ whole genome shotgun (WGS) entry which is preliminary data.</text>
</comment>
<comment type="catalytic activity">
    <reaction evidence="12">
        <text>D-ribose + ATP = D-ribose 5-phosphate + ADP + H(+)</text>
        <dbReference type="Rhea" id="RHEA:13697"/>
        <dbReference type="ChEBI" id="CHEBI:15378"/>
        <dbReference type="ChEBI" id="CHEBI:30616"/>
        <dbReference type="ChEBI" id="CHEBI:47013"/>
        <dbReference type="ChEBI" id="CHEBI:78346"/>
        <dbReference type="ChEBI" id="CHEBI:456216"/>
        <dbReference type="EC" id="2.7.1.15"/>
    </reaction>
</comment>
<feature type="binding site" evidence="12">
    <location>
        <begin position="39"/>
        <end position="43"/>
    </location>
    <ligand>
        <name>substrate</name>
    </ligand>
</feature>
<dbReference type="UniPathway" id="UPA00916">
    <property type="reaction ID" value="UER00889"/>
</dbReference>
<dbReference type="GO" id="GO:0019303">
    <property type="term" value="P:D-ribose catabolic process"/>
    <property type="evidence" value="ECO:0007669"/>
    <property type="project" value="UniProtKB-UniRule"/>
</dbReference>
<accession>A0A2V3XWK9</accession>
<comment type="activity regulation">
    <text evidence="12">Activated by a monovalent cation that binds near, but not in, the active site. The most likely occupant of the site in vivo is potassium. Ion binding induces a conformational change that may alter substrate affinity.</text>
</comment>
<keyword evidence="6 12" id="KW-0547">Nucleotide-binding</keyword>
<evidence type="ECO:0000313" key="14">
    <source>
        <dbReference type="EMBL" id="PXX48618.1"/>
    </source>
</evidence>
<dbReference type="GO" id="GO:0005829">
    <property type="term" value="C:cytosol"/>
    <property type="evidence" value="ECO:0007669"/>
    <property type="project" value="TreeGrafter"/>
</dbReference>
<keyword evidence="8 12" id="KW-0067">ATP-binding</keyword>
<feature type="active site" description="Proton acceptor" evidence="12">
    <location>
        <position position="250"/>
    </location>
</feature>
<feature type="binding site" evidence="12">
    <location>
        <begin position="218"/>
        <end position="223"/>
    </location>
    <ligand>
        <name>ATP</name>
        <dbReference type="ChEBI" id="CHEBI:30616"/>
    </ligand>
</feature>
<evidence type="ECO:0000256" key="12">
    <source>
        <dbReference type="HAMAP-Rule" id="MF_01987"/>
    </source>
</evidence>
<keyword evidence="7 12" id="KW-0418">Kinase</keyword>
<dbReference type="InterPro" id="IPR002173">
    <property type="entry name" value="Carboh/pur_kinase_PfkB_CS"/>
</dbReference>
<feature type="binding site" evidence="12">
    <location>
        <position position="244"/>
    </location>
    <ligand>
        <name>K(+)</name>
        <dbReference type="ChEBI" id="CHEBI:29103"/>
    </ligand>
</feature>
<dbReference type="PANTHER" id="PTHR10584">
    <property type="entry name" value="SUGAR KINASE"/>
    <property type="match status" value="1"/>
</dbReference>
<evidence type="ECO:0000256" key="6">
    <source>
        <dbReference type="ARBA" id="ARBA00022741"/>
    </source>
</evidence>
<comment type="pathway">
    <text evidence="12">Carbohydrate metabolism; D-ribose degradation; D-ribose 5-phosphate from beta-D-ribopyranose: step 2/2.</text>
</comment>
<comment type="similarity">
    <text evidence="1">Belongs to the carbohydrate kinase pfkB family.</text>
</comment>
<dbReference type="PROSITE" id="PS00583">
    <property type="entry name" value="PFKB_KINASES_1"/>
    <property type="match status" value="1"/>
</dbReference>
<evidence type="ECO:0000256" key="1">
    <source>
        <dbReference type="ARBA" id="ARBA00005380"/>
    </source>
</evidence>
<organism evidence="14 15">
    <name type="scientific">Hungatella effluvii</name>
    <dbReference type="NCBI Taxonomy" id="1096246"/>
    <lineage>
        <taxon>Bacteria</taxon>
        <taxon>Bacillati</taxon>
        <taxon>Bacillota</taxon>
        <taxon>Clostridia</taxon>
        <taxon>Lachnospirales</taxon>
        <taxon>Lachnospiraceae</taxon>
        <taxon>Hungatella</taxon>
    </lineage>
</organism>
<evidence type="ECO:0000256" key="5">
    <source>
        <dbReference type="ARBA" id="ARBA00022723"/>
    </source>
</evidence>
<evidence type="ECO:0000259" key="13">
    <source>
        <dbReference type="Pfam" id="PF00294"/>
    </source>
</evidence>
<comment type="function">
    <text evidence="12">Catalyzes the phosphorylation of ribose at O-5 in a reaction requiring ATP and magnesium. The resulting D-ribose-5-phosphate can then be used either for sythesis of nucleotides, histidine, and tryptophan, or as a component of the pentose phosphate pathway.</text>
</comment>
<feature type="binding site" evidence="12">
    <location>
        <position position="139"/>
    </location>
    <ligand>
        <name>substrate</name>
    </ligand>
</feature>
<dbReference type="PROSITE" id="PS00584">
    <property type="entry name" value="PFKB_KINASES_2"/>
    <property type="match status" value="1"/>
</dbReference>
<feature type="binding site" evidence="12">
    <location>
        <begin position="249"/>
        <end position="250"/>
    </location>
    <ligand>
        <name>ATP</name>
        <dbReference type="ChEBI" id="CHEBI:30616"/>
    </ligand>
</feature>
<feature type="binding site" evidence="12">
    <location>
        <position position="285"/>
    </location>
    <ligand>
        <name>K(+)</name>
        <dbReference type="ChEBI" id="CHEBI:29103"/>
    </ligand>
</feature>
<feature type="binding site" evidence="12">
    <location>
        <position position="283"/>
    </location>
    <ligand>
        <name>K(+)</name>
        <dbReference type="ChEBI" id="CHEBI:29103"/>
    </ligand>
</feature>
<dbReference type="PRINTS" id="PR00990">
    <property type="entry name" value="RIBOKINASE"/>
</dbReference>
<dbReference type="Gene3D" id="3.40.1190.20">
    <property type="match status" value="1"/>
</dbReference>
<feature type="binding site" evidence="12">
    <location>
        <position position="250"/>
    </location>
    <ligand>
        <name>substrate</name>
    </ligand>
</feature>
<evidence type="ECO:0000256" key="7">
    <source>
        <dbReference type="ARBA" id="ARBA00022777"/>
    </source>
</evidence>
<dbReference type="RefSeq" id="WP_110325186.1">
    <property type="nucleotide sequence ID" value="NZ_QJKD01000016.1"/>
</dbReference>
<keyword evidence="4 12" id="KW-0808">Transferase</keyword>
<evidence type="ECO:0000256" key="4">
    <source>
        <dbReference type="ARBA" id="ARBA00022679"/>
    </source>
</evidence>
<comment type="caution">
    <text evidence="12">Lacks conserved residue(s) required for the propagation of feature annotation.</text>
</comment>
<dbReference type="InterPro" id="IPR011877">
    <property type="entry name" value="Ribokinase"/>
</dbReference>
<keyword evidence="12" id="KW-0963">Cytoplasm</keyword>
<dbReference type="HAMAP" id="MF_01987">
    <property type="entry name" value="Ribokinase"/>
    <property type="match status" value="1"/>
</dbReference>
<feature type="binding site" evidence="12">
    <location>
        <position position="280"/>
    </location>
    <ligand>
        <name>K(+)</name>
        <dbReference type="ChEBI" id="CHEBI:29103"/>
    </ligand>
</feature>
<dbReference type="CDD" id="cd01174">
    <property type="entry name" value="ribokinase"/>
    <property type="match status" value="1"/>
</dbReference>
<feature type="binding site" evidence="12">
    <location>
        <position position="183"/>
    </location>
    <ligand>
        <name>ATP</name>
        <dbReference type="ChEBI" id="CHEBI:30616"/>
    </ligand>
</feature>
<protein>
    <recommendedName>
        <fullName evidence="3 12">Ribokinase</fullName>
        <shortName evidence="12">RK</shortName>
        <ecNumber evidence="2 12">2.7.1.15</ecNumber>
    </recommendedName>
</protein>
<dbReference type="GO" id="GO:0005524">
    <property type="term" value="F:ATP binding"/>
    <property type="evidence" value="ECO:0007669"/>
    <property type="project" value="UniProtKB-UniRule"/>
</dbReference>
<keyword evidence="15" id="KW-1185">Reference proteome</keyword>
<feature type="binding site" evidence="12">
    <location>
        <position position="246"/>
    </location>
    <ligand>
        <name>K(+)</name>
        <dbReference type="ChEBI" id="CHEBI:29103"/>
    </ligand>
</feature>
<sequence length="300" mass="31582">MKRTVVVGSVNRDYTFLLDHLPDRGETILSRRSYSSTGGKGANQAAALSKMGLEVAMIGAVGADEPGERAVEALAAYGVSVDHIIKKNVPTGSAFICVDKNAHNTIVVDPGANGALSCEDIDSAAQVIAEADFCLMQLEINLEVVAHAAEICREHGGKVVLNPAPAQKIPDELLSLTDYLIPNETELALLTGCEVNCHTAVAAARRLTDRGVKAVIVTMGEEGSCYVDGRQDFFIPAAETSAVDTTAAGDSYIGAFLSALSRGYEVRTAMEFASLAASITVSRQGAADSIPLLEEVERLL</sequence>
<dbReference type="GO" id="GO:0046872">
    <property type="term" value="F:metal ion binding"/>
    <property type="evidence" value="ECO:0007669"/>
    <property type="project" value="UniProtKB-KW"/>
</dbReference>
<dbReference type="GeneID" id="86064057"/>
<comment type="subunit">
    <text evidence="12">Homodimer.</text>
</comment>
<proteinExistence type="inferred from homology"/>
<dbReference type="AlphaFoldDB" id="A0A2V3XWK9"/>
<feature type="domain" description="Carbohydrate kinase PfkB" evidence="13">
    <location>
        <begin position="1"/>
        <end position="291"/>
    </location>
</feature>
<evidence type="ECO:0000256" key="8">
    <source>
        <dbReference type="ARBA" id="ARBA00022840"/>
    </source>
</evidence>
<evidence type="ECO:0000256" key="3">
    <source>
        <dbReference type="ARBA" id="ARBA00016943"/>
    </source>
</evidence>
<dbReference type="InterPro" id="IPR011611">
    <property type="entry name" value="PfkB_dom"/>
</dbReference>
<feature type="binding site" evidence="12">
    <location>
        <position position="289"/>
    </location>
    <ligand>
        <name>K(+)</name>
        <dbReference type="ChEBI" id="CHEBI:29103"/>
    </ligand>
</feature>
<evidence type="ECO:0000313" key="15">
    <source>
        <dbReference type="Proteomes" id="UP000248057"/>
    </source>
</evidence>
<keyword evidence="5 12" id="KW-0479">Metal-binding</keyword>
<dbReference type="SUPFAM" id="SSF53613">
    <property type="entry name" value="Ribokinase-like"/>
    <property type="match status" value="1"/>
</dbReference>
<name>A0A2V3XWK9_9FIRM</name>
<feature type="binding site" evidence="12">
    <location>
        <begin position="11"/>
        <end position="13"/>
    </location>
    <ligand>
        <name>substrate</name>
    </ligand>
</feature>
<dbReference type="GO" id="GO:0004747">
    <property type="term" value="F:ribokinase activity"/>
    <property type="evidence" value="ECO:0007669"/>
    <property type="project" value="UniProtKB-UniRule"/>
</dbReference>
<evidence type="ECO:0000256" key="2">
    <source>
        <dbReference type="ARBA" id="ARBA00012035"/>
    </source>
</evidence>
<dbReference type="NCBIfam" id="TIGR02152">
    <property type="entry name" value="D_ribokin_bact"/>
    <property type="match status" value="1"/>
</dbReference>
<dbReference type="EMBL" id="QJKD01000016">
    <property type="protein sequence ID" value="PXX48618.1"/>
    <property type="molecule type" value="Genomic_DNA"/>
</dbReference>
<dbReference type="InterPro" id="IPR002139">
    <property type="entry name" value="Ribo/fructo_kinase"/>
</dbReference>
<evidence type="ECO:0000256" key="11">
    <source>
        <dbReference type="ARBA" id="ARBA00023277"/>
    </source>
</evidence>
<dbReference type="Proteomes" id="UP000248057">
    <property type="component" value="Unassembled WGS sequence"/>
</dbReference>
<reference evidence="14 15" key="1">
    <citation type="submission" date="2018-05" db="EMBL/GenBank/DDBJ databases">
        <title>Genomic Encyclopedia of Type Strains, Phase IV (KMG-IV): sequencing the most valuable type-strain genomes for metagenomic binning, comparative biology and taxonomic classification.</title>
        <authorList>
            <person name="Goeker M."/>
        </authorList>
    </citation>
    <scope>NUCLEOTIDE SEQUENCE [LARGE SCALE GENOMIC DNA]</scope>
    <source>
        <strain evidence="14 15">DSM 24995</strain>
    </source>
</reference>
<dbReference type="PANTHER" id="PTHR10584:SF166">
    <property type="entry name" value="RIBOKINASE"/>
    <property type="match status" value="1"/>
</dbReference>
<dbReference type="EC" id="2.7.1.15" evidence="2 12"/>
<comment type="similarity">
    <text evidence="12">Belongs to the carbohydrate kinase PfkB family. Ribokinase subfamily.</text>
</comment>
<comment type="subcellular location">
    <subcellularLocation>
        <location evidence="12">Cytoplasm</location>
    </subcellularLocation>
</comment>
<evidence type="ECO:0000256" key="9">
    <source>
        <dbReference type="ARBA" id="ARBA00022842"/>
    </source>
</evidence>
<dbReference type="InterPro" id="IPR029056">
    <property type="entry name" value="Ribokinase-like"/>
</dbReference>
<keyword evidence="10 12" id="KW-0630">Potassium</keyword>